<gene>
    <name evidence="6" type="ORF">ACFQQH_01775</name>
</gene>
<dbReference type="InterPro" id="IPR002933">
    <property type="entry name" value="Peptidase_M20"/>
</dbReference>
<dbReference type="PANTHER" id="PTHR43808">
    <property type="entry name" value="ACETYLORNITHINE DEACETYLASE"/>
    <property type="match status" value="1"/>
</dbReference>
<protein>
    <submittedName>
        <fullName evidence="6">M20 family metallopeptidase</fullName>
    </submittedName>
</protein>
<dbReference type="SUPFAM" id="SSF53187">
    <property type="entry name" value="Zn-dependent exopeptidases"/>
    <property type="match status" value="1"/>
</dbReference>
<comment type="cofactor">
    <cofactor evidence="1">
        <name>Zn(2+)</name>
        <dbReference type="ChEBI" id="CHEBI:29105"/>
    </cofactor>
</comment>
<evidence type="ECO:0000256" key="1">
    <source>
        <dbReference type="ARBA" id="ARBA00001947"/>
    </source>
</evidence>
<evidence type="ECO:0000259" key="5">
    <source>
        <dbReference type="Pfam" id="PF07687"/>
    </source>
</evidence>
<reference evidence="7" key="1">
    <citation type="journal article" date="2019" name="Int. J. Syst. Evol. Microbiol.">
        <title>The Global Catalogue of Microorganisms (GCM) 10K type strain sequencing project: providing services to taxonomists for standard genome sequencing and annotation.</title>
        <authorList>
            <consortium name="The Broad Institute Genomics Platform"/>
            <consortium name="The Broad Institute Genome Sequencing Center for Infectious Disease"/>
            <person name="Wu L."/>
            <person name="Ma J."/>
        </authorList>
    </citation>
    <scope>NUCLEOTIDE SEQUENCE [LARGE SCALE GENOMIC DNA]</scope>
    <source>
        <strain evidence="7">JCM 4738</strain>
    </source>
</reference>
<organism evidence="6 7">
    <name type="scientific">Bhargavaea changchunensis</name>
    <dbReference type="NCBI Taxonomy" id="2134037"/>
    <lineage>
        <taxon>Bacteria</taxon>
        <taxon>Bacillati</taxon>
        <taxon>Bacillota</taxon>
        <taxon>Bacilli</taxon>
        <taxon>Bacillales</taxon>
        <taxon>Caryophanaceae</taxon>
        <taxon>Bhargavaea</taxon>
    </lineage>
</organism>
<dbReference type="EMBL" id="JBHTCT010000005">
    <property type="protein sequence ID" value="MFC7363888.1"/>
    <property type="molecule type" value="Genomic_DNA"/>
</dbReference>
<evidence type="ECO:0000313" key="7">
    <source>
        <dbReference type="Proteomes" id="UP001596483"/>
    </source>
</evidence>
<dbReference type="SUPFAM" id="SSF55031">
    <property type="entry name" value="Bacterial exopeptidase dimerisation domain"/>
    <property type="match status" value="1"/>
</dbReference>
<dbReference type="Proteomes" id="UP001596483">
    <property type="component" value="Unassembled WGS sequence"/>
</dbReference>
<evidence type="ECO:0000256" key="3">
    <source>
        <dbReference type="ARBA" id="ARBA00022801"/>
    </source>
</evidence>
<keyword evidence="2" id="KW-0479">Metal-binding</keyword>
<dbReference type="Gene3D" id="3.30.70.360">
    <property type="match status" value="1"/>
</dbReference>
<dbReference type="InterPro" id="IPR001261">
    <property type="entry name" value="ArgE/DapE_CS"/>
</dbReference>
<dbReference type="CDD" id="cd03885">
    <property type="entry name" value="M20_CPDG2"/>
    <property type="match status" value="1"/>
</dbReference>
<comment type="caution">
    <text evidence="6">The sequence shown here is derived from an EMBL/GenBank/DDBJ whole genome shotgun (WGS) entry which is preliminary data.</text>
</comment>
<dbReference type="Pfam" id="PF07687">
    <property type="entry name" value="M20_dimer"/>
    <property type="match status" value="1"/>
</dbReference>
<dbReference type="Gene3D" id="3.40.630.10">
    <property type="entry name" value="Zn peptidases"/>
    <property type="match status" value="1"/>
</dbReference>
<dbReference type="InterPro" id="IPR036264">
    <property type="entry name" value="Bact_exopeptidase_dim_dom"/>
</dbReference>
<name>A0ABW2N9Z8_9BACL</name>
<dbReference type="RefSeq" id="WP_157293633.1">
    <property type="nucleotide sequence ID" value="NZ_JBHTCT010000005.1"/>
</dbReference>
<dbReference type="InterPro" id="IPR011650">
    <property type="entry name" value="Peptidase_M20_dimer"/>
</dbReference>
<proteinExistence type="predicted"/>
<keyword evidence="3" id="KW-0378">Hydrolase</keyword>
<sequence length="379" mass="40765">MEQFLNSRQEEMLGLLEQLVNIDSGSRNKAGIDKVGSILKEAYINLGFDVQTVSQEIQGDHLIIRHNDASAPEILIVAHMDTVFRDGTARERPFSVRDGRAYGPGVIDMKASLVSLIYAVQAIKESGRPGLDNIEILLTSDEEIGSITSRPMIEAHTEGKKAALIMEPARKDGSHVSARKGGGDYTIRVHGVAAHSGIEPEKGRSATEELAHKIIKLHALTDYTEGITVNVGIIQGGDAVNVVTPEAVGYVDIRTTKLSQAEPLDRKIRDICAVPDVEGTSITVEGAIDRPPMERTEGTARLIEIIREIGAEIGIEVTDTATGGGGDASYTSAAGIPTIDGMGPVGGNAHREDEYMELDSFIPRCRLLAETIVRLSEKP</sequence>
<keyword evidence="7" id="KW-1185">Reference proteome</keyword>
<evidence type="ECO:0000256" key="2">
    <source>
        <dbReference type="ARBA" id="ARBA00022723"/>
    </source>
</evidence>
<dbReference type="Pfam" id="PF01546">
    <property type="entry name" value="Peptidase_M20"/>
    <property type="match status" value="1"/>
</dbReference>
<dbReference type="PIRSF" id="PIRSF037238">
    <property type="entry name" value="Carboxypeptidase_G2"/>
    <property type="match status" value="1"/>
</dbReference>
<evidence type="ECO:0000313" key="6">
    <source>
        <dbReference type="EMBL" id="MFC7363888.1"/>
    </source>
</evidence>
<dbReference type="InterPro" id="IPR017150">
    <property type="entry name" value="Pept_M20_glutamate_carboxypep"/>
</dbReference>
<accession>A0ABW2N9Z8</accession>
<keyword evidence="4" id="KW-0862">Zinc</keyword>
<dbReference type="InterPro" id="IPR050072">
    <property type="entry name" value="Peptidase_M20A"/>
</dbReference>
<dbReference type="PROSITE" id="PS00758">
    <property type="entry name" value="ARGE_DAPE_CPG2_1"/>
    <property type="match status" value="1"/>
</dbReference>
<feature type="domain" description="Peptidase M20 dimerisation" evidence="5">
    <location>
        <begin position="178"/>
        <end position="277"/>
    </location>
</feature>
<evidence type="ECO:0000256" key="4">
    <source>
        <dbReference type="ARBA" id="ARBA00022833"/>
    </source>
</evidence>
<dbReference type="PANTHER" id="PTHR43808:SF9">
    <property type="entry name" value="BLL0789 PROTEIN"/>
    <property type="match status" value="1"/>
</dbReference>